<evidence type="ECO:0000259" key="3">
    <source>
        <dbReference type="Pfam" id="PF02475"/>
    </source>
</evidence>
<organism evidence="4">
    <name type="scientific">marine sediment metagenome</name>
    <dbReference type="NCBI Taxonomy" id="412755"/>
    <lineage>
        <taxon>unclassified sequences</taxon>
        <taxon>metagenomes</taxon>
        <taxon>ecological metagenomes</taxon>
    </lineage>
</organism>
<accession>A0A0F9FIV4</accession>
<dbReference type="AlphaFoldDB" id="A0A0F9FIV4"/>
<dbReference type="GO" id="GO:0016740">
    <property type="term" value="F:transferase activity"/>
    <property type="evidence" value="ECO:0007669"/>
    <property type="project" value="UniProtKB-KW"/>
</dbReference>
<dbReference type="NCBIfam" id="TIGR01444">
    <property type="entry name" value="fkbM_fam"/>
    <property type="match status" value="1"/>
</dbReference>
<dbReference type="InterPro" id="IPR052514">
    <property type="entry name" value="SAM-dependent_MTase"/>
</dbReference>
<dbReference type="PANTHER" id="PTHR34203">
    <property type="entry name" value="METHYLTRANSFERASE, FKBM FAMILY PROTEIN"/>
    <property type="match status" value="1"/>
</dbReference>
<keyword evidence="1" id="KW-0808">Transferase</keyword>
<proteinExistence type="predicted"/>
<dbReference type="SUPFAM" id="SSF53335">
    <property type="entry name" value="S-adenosyl-L-methionine-dependent methyltransferases"/>
    <property type="match status" value="1"/>
</dbReference>
<dbReference type="InterPro" id="IPR029063">
    <property type="entry name" value="SAM-dependent_MTases_sf"/>
</dbReference>
<dbReference type="Gene3D" id="3.40.50.150">
    <property type="entry name" value="Vaccinia Virus protein VP39"/>
    <property type="match status" value="1"/>
</dbReference>
<feature type="non-terminal residue" evidence="4">
    <location>
        <position position="130"/>
    </location>
</feature>
<feature type="domain" description="TRM5/TYW2-like methyltransferase" evidence="3">
    <location>
        <begin position="49"/>
        <end position="106"/>
    </location>
</feature>
<sequence>MFLRLSHFFSIDRGDFKVRFYPTNISLRLWVSKLRKITVFETDENFLRNYLKPGDIVIDVGANIGFHTMISSVTVGQKGKVYSIEAHPKTYKALCGNVKFNGFTNVETYNLASGEKKGHITFSDKRQDDR</sequence>
<name>A0A0F9FIV4_9ZZZZ</name>
<dbReference type="EMBL" id="LAZR01032386">
    <property type="protein sequence ID" value="KKL51037.1"/>
    <property type="molecule type" value="Genomic_DNA"/>
</dbReference>
<dbReference type="PANTHER" id="PTHR34203:SF15">
    <property type="entry name" value="SLL1173 PROTEIN"/>
    <property type="match status" value="1"/>
</dbReference>
<gene>
    <name evidence="4" type="ORF">LCGC14_2299490</name>
</gene>
<comment type="caution">
    <text evidence="4">The sequence shown here is derived from an EMBL/GenBank/DDBJ whole genome shotgun (WGS) entry which is preliminary data.</text>
</comment>
<protein>
    <recommendedName>
        <fullName evidence="3">TRM5/TYW2-like methyltransferase domain-containing protein</fullName>
    </recommendedName>
</protein>
<dbReference type="InterPro" id="IPR056743">
    <property type="entry name" value="TRM5-TYW2-like_MTfase"/>
</dbReference>
<dbReference type="Pfam" id="PF02475">
    <property type="entry name" value="TRM5-TYW2_MTfase"/>
    <property type="match status" value="1"/>
</dbReference>
<keyword evidence="2" id="KW-0949">S-adenosyl-L-methionine</keyword>
<evidence type="ECO:0000313" key="4">
    <source>
        <dbReference type="EMBL" id="KKL51037.1"/>
    </source>
</evidence>
<evidence type="ECO:0000256" key="2">
    <source>
        <dbReference type="ARBA" id="ARBA00022691"/>
    </source>
</evidence>
<evidence type="ECO:0000256" key="1">
    <source>
        <dbReference type="ARBA" id="ARBA00022679"/>
    </source>
</evidence>
<dbReference type="InterPro" id="IPR006342">
    <property type="entry name" value="FkbM_mtfrase"/>
</dbReference>
<reference evidence="4" key="1">
    <citation type="journal article" date="2015" name="Nature">
        <title>Complex archaea that bridge the gap between prokaryotes and eukaryotes.</title>
        <authorList>
            <person name="Spang A."/>
            <person name="Saw J.H."/>
            <person name="Jorgensen S.L."/>
            <person name="Zaremba-Niedzwiedzka K."/>
            <person name="Martijn J."/>
            <person name="Lind A.E."/>
            <person name="van Eijk R."/>
            <person name="Schleper C."/>
            <person name="Guy L."/>
            <person name="Ettema T.J."/>
        </authorList>
    </citation>
    <scope>NUCLEOTIDE SEQUENCE</scope>
</reference>